<dbReference type="HOGENOM" id="CLU_2350685_0_0_1"/>
<sequence>MISLFLQSPLSVTVSFLFLLFNLKKKEFLLLVCYLQEFNQNERGSTASIHCVRRFTSVVLDKDHEKITYRESIKTAEQAEVPDTTAICPRRPLSYLE</sequence>
<reference evidence="3" key="1">
    <citation type="journal article" date="2012" name="Nat. Biotechnol.">
        <title>Reference genome sequence of the model plant Setaria.</title>
        <authorList>
            <person name="Bennetzen J.L."/>
            <person name="Schmutz J."/>
            <person name="Wang H."/>
            <person name="Percifield R."/>
            <person name="Hawkins J."/>
            <person name="Pontaroli A.C."/>
            <person name="Estep M."/>
            <person name="Feng L."/>
            <person name="Vaughn J.N."/>
            <person name="Grimwood J."/>
            <person name="Jenkins J."/>
            <person name="Barry K."/>
            <person name="Lindquist E."/>
            <person name="Hellsten U."/>
            <person name="Deshpande S."/>
            <person name="Wang X."/>
            <person name="Wu X."/>
            <person name="Mitros T."/>
            <person name="Triplett J."/>
            <person name="Yang X."/>
            <person name="Ye C.Y."/>
            <person name="Mauro-Herrera M."/>
            <person name="Wang L."/>
            <person name="Li P."/>
            <person name="Sharma M."/>
            <person name="Sharma R."/>
            <person name="Ronald P.C."/>
            <person name="Panaud O."/>
            <person name="Kellogg E.A."/>
            <person name="Brutnell T.P."/>
            <person name="Doust A.N."/>
            <person name="Tuskan G.A."/>
            <person name="Rokhsar D."/>
            <person name="Devos K.M."/>
        </authorList>
    </citation>
    <scope>NUCLEOTIDE SEQUENCE [LARGE SCALE GENOMIC DNA]</scope>
    <source>
        <strain evidence="3">cv. Yugu1</strain>
    </source>
</reference>
<dbReference type="EnsemblPlants" id="KQK95374">
    <property type="protein sequence ID" value="KQK95374"/>
    <property type="gene ID" value="SETIT_027084mg"/>
</dbReference>
<protein>
    <submittedName>
        <fullName evidence="2">Uncharacterized protein</fullName>
    </submittedName>
</protein>
<dbReference type="Gramene" id="KQK95374">
    <property type="protein sequence ID" value="KQK95374"/>
    <property type="gene ID" value="SETIT_027084mg"/>
</dbReference>
<dbReference type="InParanoid" id="K3ZKH8"/>
<dbReference type="AlphaFoldDB" id="K3ZKH8"/>
<dbReference type="EMBL" id="AGNK02005150">
    <property type="status" value="NOT_ANNOTATED_CDS"/>
    <property type="molecule type" value="Genomic_DNA"/>
</dbReference>
<keyword evidence="3" id="KW-1185">Reference proteome</keyword>
<evidence type="ECO:0000313" key="3">
    <source>
        <dbReference type="Proteomes" id="UP000004995"/>
    </source>
</evidence>
<dbReference type="Proteomes" id="UP000004995">
    <property type="component" value="Unassembled WGS sequence"/>
</dbReference>
<organism evidence="2 3">
    <name type="scientific">Setaria italica</name>
    <name type="common">Foxtail millet</name>
    <name type="synonym">Panicum italicum</name>
    <dbReference type="NCBI Taxonomy" id="4555"/>
    <lineage>
        <taxon>Eukaryota</taxon>
        <taxon>Viridiplantae</taxon>
        <taxon>Streptophyta</taxon>
        <taxon>Embryophyta</taxon>
        <taxon>Tracheophyta</taxon>
        <taxon>Spermatophyta</taxon>
        <taxon>Magnoliopsida</taxon>
        <taxon>Liliopsida</taxon>
        <taxon>Poales</taxon>
        <taxon>Poaceae</taxon>
        <taxon>PACMAD clade</taxon>
        <taxon>Panicoideae</taxon>
        <taxon>Panicodae</taxon>
        <taxon>Paniceae</taxon>
        <taxon>Cenchrinae</taxon>
        <taxon>Setaria</taxon>
    </lineage>
</organism>
<name>K3ZKH8_SETIT</name>
<proteinExistence type="predicted"/>
<feature type="chain" id="PRO_5011942685" evidence="1">
    <location>
        <begin position="16"/>
        <end position="97"/>
    </location>
</feature>
<evidence type="ECO:0000256" key="1">
    <source>
        <dbReference type="SAM" id="SignalP"/>
    </source>
</evidence>
<feature type="signal peptide" evidence="1">
    <location>
        <begin position="1"/>
        <end position="15"/>
    </location>
</feature>
<keyword evidence="1" id="KW-0732">Signal</keyword>
<reference evidence="2" key="2">
    <citation type="submission" date="2018-08" db="UniProtKB">
        <authorList>
            <consortium name="EnsemblPlants"/>
        </authorList>
    </citation>
    <scope>IDENTIFICATION</scope>
    <source>
        <strain evidence="2">Yugu1</strain>
    </source>
</reference>
<accession>K3ZKH8</accession>
<evidence type="ECO:0000313" key="2">
    <source>
        <dbReference type="EnsemblPlants" id="KQK95374"/>
    </source>
</evidence>